<evidence type="ECO:0000313" key="3">
    <source>
        <dbReference type="EMBL" id="CAF1298875.1"/>
    </source>
</evidence>
<dbReference type="Pfam" id="PF09130">
    <property type="entry name" value="DUF1932"/>
    <property type="match status" value="1"/>
</dbReference>
<dbReference type="EMBL" id="CAJNOK010019405">
    <property type="protein sequence ID" value="CAF1298875.1"/>
    <property type="molecule type" value="Genomic_DNA"/>
</dbReference>
<dbReference type="InterPro" id="IPR008927">
    <property type="entry name" value="6-PGluconate_DH-like_C_sf"/>
</dbReference>
<evidence type="ECO:0000313" key="6">
    <source>
        <dbReference type="Proteomes" id="UP000663829"/>
    </source>
</evidence>
<name>A0A815BZS6_9BILA</name>
<dbReference type="InterPro" id="IPR015814">
    <property type="entry name" value="Pgluconate_DH_NAD-bd_C"/>
</dbReference>
<evidence type="ECO:0000313" key="2">
    <source>
        <dbReference type="EMBL" id="CAF1280047.1"/>
    </source>
</evidence>
<keyword evidence="6" id="KW-1185">Reference proteome</keyword>
<gene>
    <name evidence="2" type="ORF">GPM918_LOCUS27512</name>
    <name evidence="3" type="ORF">OVA965_LOCUS28437</name>
    <name evidence="4" type="ORF">SRO942_LOCUS27844</name>
    <name evidence="5" type="ORF">TMI583_LOCUS29187</name>
</gene>
<proteinExistence type="predicted"/>
<sequence>MGHAIGSVLSRHENIRVITNVVGRSPRTVDLAKKAGMITVNSYTELIEQVDVLLSILVPSQAIKLAKQIQQAIKPDSKFIYADLNAVSPSTVKQMEQLFDKYPNIQFVDGGILGGPPDLNGKTPKIYLSGEHAQQLEFLRDYGLDIRVIGNEVGQASGLKMCYAATLKGFTAIAIQASVTSKMLGLGEVLFNELKDSQPYVFKRMQSGIPDMAPKAYRWVGEMEEIASTFESMGLSPKIFQGAADTYRFVADQTPLGKEIVEDRKLGKTLGDAVDIMAQSLAGKKP</sequence>
<dbReference type="InterPro" id="IPR036291">
    <property type="entry name" value="NAD(P)-bd_dom_sf"/>
</dbReference>
<dbReference type="OrthoDB" id="9988102at2759"/>
<dbReference type="Gene3D" id="3.40.50.720">
    <property type="entry name" value="NAD(P)-binding Rossmann-like Domain"/>
    <property type="match status" value="1"/>
</dbReference>
<dbReference type="EMBL" id="CAJOBA010040979">
    <property type="protein sequence ID" value="CAF4104656.1"/>
    <property type="molecule type" value="Genomic_DNA"/>
</dbReference>
<feature type="domain" description="Phosphogluconate dehydrogenase NAD-binding putative C-terminal" evidence="1">
    <location>
        <begin position="184"/>
        <end position="250"/>
    </location>
</feature>
<dbReference type="EMBL" id="CAJNOQ010011576">
    <property type="protein sequence ID" value="CAF1280047.1"/>
    <property type="molecule type" value="Genomic_DNA"/>
</dbReference>
<reference evidence="2" key="1">
    <citation type="submission" date="2021-02" db="EMBL/GenBank/DDBJ databases">
        <authorList>
            <person name="Nowell W R."/>
        </authorList>
    </citation>
    <scope>NUCLEOTIDE SEQUENCE</scope>
</reference>
<evidence type="ECO:0000313" key="4">
    <source>
        <dbReference type="EMBL" id="CAF4074633.1"/>
    </source>
</evidence>
<protein>
    <recommendedName>
        <fullName evidence="1">Phosphogluconate dehydrogenase NAD-binding putative C-terminal domain-containing protein</fullName>
    </recommendedName>
</protein>
<evidence type="ECO:0000259" key="1">
    <source>
        <dbReference type="Pfam" id="PF09130"/>
    </source>
</evidence>
<dbReference type="AlphaFoldDB" id="A0A815BZS6"/>
<dbReference type="SUPFAM" id="SSF48179">
    <property type="entry name" value="6-phosphogluconate dehydrogenase C-terminal domain-like"/>
    <property type="match status" value="1"/>
</dbReference>
<dbReference type="Proteomes" id="UP000663829">
    <property type="component" value="Unassembled WGS sequence"/>
</dbReference>
<dbReference type="Gene3D" id="1.10.1040.10">
    <property type="entry name" value="N-(1-d-carboxylethyl)-l-norvaline Dehydrogenase, domain 2"/>
    <property type="match status" value="1"/>
</dbReference>
<dbReference type="EMBL" id="CAJOBC010027424">
    <property type="protein sequence ID" value="CAF4074633.1"/>
    <property type="molecule type" value="Genomic_DNA"/>
</dbReference>
<dbReference type="InterPro" id="IPR013328">
    <property type="entry name" value="6PGD_dom2"/>
</dbReference>
<dbReference type="SUPFAM" id="SSF51735">
    <property type="entry name" value="NAD(P)-binding Rossmann-fold domains"/>
    <property type="match status" value="1"/>
</dbReference>
<comment type="caution">
    <text evidence="2">The sequence shown here is derived from an EMBL/GenBank/DDBJ whole genome shotgun (WGS) entry which is preliminary data.</text>
</comment>
<organism evidence="2 6">
    <name type="scientific">Didymodactylos carnosus</name>
    <dbReference type="NCBI Taxonomy" id="1234261"/>
    <lineage>
        <taxon>Eukaryota</taxon>
        <taxon>Metazoa</taxon>
        <taxon>Spiralia</taxon>
        <taxon>Gnathifera</taxon>
        <taxon>Rotifera</taxon>
        <taxon>Eurotatoria</taxon>
        <taxon>Bdelloidea</taxon>
        <taxon>Philodinida</taxon>
        <taxon>Philodinidae</taxon>
        <taxon>Didymodactylos</taxon>
    </lineage>
</organism>
<dbReference type="Proteomes" id="UP000682733">
    <property type="component" value="Unassembled WGS sequence"/>
</dbReference>
<evidence type="ECO:0000313" key="5">
    <source>
        <dbReference type="EMBL" id="CAF4104656.1"/>
    </source>
</evidence>
<dbReference type="Proteomes" id="UP000677228">
    <property type="component" value="Unassembled WGS sequence"/>
</dbReference>
<dbReference type="Proteomes" id="UP000681722">
    <property type="component" value="Unassembled WGS sequence"/>
</dbReference>
<accession>A0A815BZS6</accession>